<organism evidence="4 5">
    <name type="scientific">Opisthorchis viverrini</name>
    <name type="common">Southeast Asian liver fluke</name>
    <dbReference type="NCBI Taxonomy" id="6198"/>
    <lineage>
        <taxon>Eukaryota</taxon>
        <taxon>Metazoa</taxon>
        <taxon>Spiralia</taxon>
        <taxon>Lophotrochozoa</taxon>
        <taxon>Platyhelminthes</taxon>
        <taxon>Trematoda</taxon>
        <taxon>Digenea</taxon>
        <taxon>Opisthorchiida</taxon>
        <taxon>Opisthorchiata</taxon>
        <taxon>Opisthorchiidae</taxon>
        <taxon>Opisthorchis</taxon>
    </lineage>
</organism>
<feature type="domain" description="Thioredoxin" evidence="3">
    <location>
        <begin position="10"/>
        <end position="128"/>
    </location>
</feature>
<reference evidence="4 5" key="1">
    <citation type="submission" date="2015-03" db="EMBL/GenBank/DDBJ databases">
        <title>Draft genome of the nematode, Opisthorchis viverrini.</title>
        <authorList>
            <person name="Mitreva M."/>
        </authorList>
    </citation>
    <scope>NUCLEOTIDE SEQUENCE [LARGE SCALE GENOMIC DNA]</scope>
    <source>
        <strain evidence="4">Khon Kaen</strain>
    </source>
</reference>
<dbReference type="InterPro" id="IPR013766">
    <property type="entry name" value="Thioredoxin_domain"/>
</dbReference>
<gene>
    <name evidence="4" type="ORF">X801_03951</name>
</gene>
<dbReference type="CDD" id="cd02947">
    <property type="entry name" value="TRX_family"/>
    <property type="match status" value="1"/>
</dbReference>
<dbReference type="PROSITE" id="PS00194">
    <property type="entry name" value="THIOREDOXIN_1"/>
    <property type="match status" value="1"/>
</dbReference>
<dbReference type="PROSITE" id="PS51352">
    <property type="entry name" value="THIOREDOXIN_2"/>
    <property type="match status" value="1"/>
</dbReference>
<sequence>MHREVGGHTELAEDSFGAESAGEDSKDTDVKVEFLLCIEEKKDLLIVVEFYADWCPPCRLISPIFANMEVEFPDAVFFKINADNNEELVKEYNINSLPTFIFMRDGKVIREISGSDEQALRDAIANYG</sequence>
<dbReference type="Proteomes" id="UP000243686">
    <property type="component" value="Unassembled WGS sequence"/>
</dbReference>
<evidence type="ECO:0000313" key="4">
    <source>
        <dbReference type="EMBL" id="OON20171.1"/>
    </source>
</evidence>
<evidence type="ECO:0000313" key="5">
    <source>
        <dbReference type="Proteomes" id="UP000243686"/>
    </source>
</evidence>
<proteinExistence type="predicted"/>
<dbReference type="EMBL" id="KV892811">
    <property type="protein sequence ID" value="OON20171.1"/>
    <property type="molecule type" value="Genomic_DNA"/>
</dbReference>
<evidence type="ECO:0000256" key="2">
    <source>
        <dbReference type="SAM" id="MobiDB-lite"/>
    </source>
</evidence>
<protein>
    <submittedName>
        <fullName evidence="4">Thioredoxin</fullName>
    </submittedName>
</protein>
<accession>A0A1S8X0K8</accession>
<dbReference type="Pfam" id="PF00085">
    <property type="entry name" value="Thioredoxin"/>
    <property type="match status" value="1"/>
</dbReference>
<evidence type="ECO:0000256" key="1">
    <source>
        <dbReference type="ARBA" id="ARBA00023157"/>
    </source>
</evidence>
<dbReference type="InterPro" id="IPR036249">
    <property type="entry name" value="Thioredoxin-like_sf"/>
</dbReference>
<dbReference type="SUPFAM" id="SSF52833">
    <property type="entry name" value="Thioredoxin-like"/>
    <property type="match status" value="1"/>
</dbReference>
<dbReference type="PRINTS" id="PR00421">
    <property type="entry name" value="THIOREDOXIN"/>
</dbReference>
<evidence type="ECO:0000259" key="3">
    <source>
        <dbReference type="PROSITE" id="PS51352"/>
    </source>
</evidence>
<name>A0A1S8X0K8_OPIVI</name>
<feature type="region of interest" description="Disordered" evidence="2">
    <location>
        <begin position="1"/>
        <end position="27"/>
    </location>
</feature>
<dbReference type="Gene3D" id="3.40.30.10">
    <property type="entry name" value="Glutaredoxin"/>
    <property type="match status" value="1"/>
</dbReference>
<keyword evidence="1" id="KW-1015">Disulfide bond</keyword>
<keyword evidence="5" id="KW-1185">Reference proteome</keyword>
<feature type="compositionally biased region" description="Basic and acidic residues" evidence="2">
    <location>
        <begin position="1"/>
        <end position="11"/>
    </location>
</feature>
<dbReference type="AlphaFoldDB" id="A0A1S8X0K8"/>
<dbReference type="PANTHER" id="PTHR46115">
    <property type="entry name" value="THIOREDOXIN-LIKE PROTEIN 1"/>
    <property type="match status" value="1"/>
</dbReference>
<dbReference type="InterPro" id="IPR017937">
    <property type="entry name" value="Thioredoxin_CS"/>
</dbReference>